<dbReference type="GO" id="GO:0009279">
    <property type="term" value="C:cell outer membrane"/>
    <property type="evidence" value="ECO:0007669"/>
    <property type="project" value="UniProtKB-SubCell"/>
</dbReference>
<dbReference type="AlphaFoldDB" id="A0A1Z3N4F9"/>
<dbReference type="PANTHER" id="PTHR30069:SF37">
    <property type="entry name" value="FERRIC VIBRIOBACTIN RECEPTOR VIUA"/>
    <property type="match status" value="1"/>
</dbReference>
<dbReference type="Proteomes" id="UP000197003">
    <property type="component" value="Chromosome"/>
</dbReference>
<evidence type="ECO:0000313" key="13">
    <source>
        <dbReference type="EMBL" id="ASD62360.1"/>
    </source>
</evidence>
<dbReference type="Pfam" id="PF00593">
    <property type="entry name" value="TonB_dep_Rec_b-barrel"/>
    <property type="match status" value="1"/>
</dbReference>
<evidence type="ECO:0000256" key="6">
    <source>
        <dbReference type="ARBA" id="ARBA00023136"/>
    </source>
</evidence>
<dbReference type="PANTHER" id="PTHR30069">
    <property type="entry name" value="TONB-DEPENDENT OUTER MEMBRANE RECEPTOR"/>
    <property type="match status" value="1"/>
</dbReference>
<proteinExistence type="inferred from homology"/>
<evidence type="ECO:0000256" key="3">
    <source>
        <dbReference type="ARBA" id="ARBA00022452"/>
    </source>
</evidence>
<dbReference type="Gene3D" id="2.170.130.10">
    <property type="entry name" value="TonB-dependent receptor, plug domain"/>
    <property type="match status" value="1"/>
</dbReference>
<dbReference type="Gene3D" id="2.40.170.20">
    <property type="entry name" value="TonB-dependent receptor, beta-barrel domain"/>
    <property type="match status" value="1"/>
</dbReference>
<keyword evidence="10" id="KW-0732">Signal</keyword>
<comment type="subcellular location">
    <subcellularLocation>
        <location evidence="1 8">Cell outer membrane</location>
        <topology evidence="1 8">Multi-pass membrane protein</topology>
    </subcellularLocation>
</comment>
<feature type="domain" description="TonB-dependent receptor-like beta-barrel" evidence="11">
    <location>
        <begin position="185"/>
        <end position="584"/>
    </location>
</feature>
<evidence type="ECO:0000256" key="5">
    <source>
        <dbReference type="ARBA" id="ARBA00023077"/>
    </source>
</evidence>
<keyword evidence="3 8" id="KW-1134">Transmembrane beta strand</keyword>
<evidence type="ECO:0000256" key="8">
    <source>
        <dbReference type="PROSITE-ProRule" id="PRU01360"/>
    </source>
</evidence>
<feature type="chain" id="PRO_5011966809" evidence="10">
    <location>
        <begin position="19"/>
        <end position="610"/>
    </location>
</feature>
<dbReference type="InterPro" id="IPR036942">
    <property type="entry name" value="Beta-barrel_TonB_sf"/>
</dbReference>
<dbReference type="InterPro" id="IPR039426">
    <property type="entry name" value="TonB-dep_rcpt-like"/>
</dbReference>
<evidence type="ECO:0000256" key="4">
    <source>
        <dbReference type="ARBA" id="ARBA00022692"/>
    </source>
</evidence>
<evidence type="ECO:0000256" key="9">
    <source>
        <dbReference type="RuleBase" id="RU003357"/>
    </source>
</evidence>
<dbReference type="EMBL" id="CP020946">
    <property type="protein sequence ID" value="ASD62360.1"/>
    <property type="molecule type" value="Genomic_DNA"/>
</dbReference>
<organism evidence="13 14">
    <name type="scientific">Bdellovibrio bacteriovorus</name>
    <dbReference type="NCBI Taxonomy" id="959"/>
    <lineage>
        <taxon>Bacteria</taxon>
        <taxon>Pseudomonadati</taxon>
        <taxon>Bdellovibrionota</taxon>
        <taxon>Bdellovibrionia</taxon>
        <taxon>Bdellovibrionales</taxon>
        <taxon>Pseudobdellovibrionaceae</taxon>
        <taxon>Bdellovibrio</taxon>
    </lineage>
</organism>
<dbReference type="InterPro" id="IPR012910">
    <property type="entry name" value="Plug_dom"/>
</dbReference>
<dbReference type="InterPro" id="IPR037066">
    <property type="entry name" value="Plug_dom_sf"/>
</dbReference>
<dbReference type="Pfam" id="PF07715">
    <property type="entry name" value="Plug"/>
    <property type="match status" value="1"/>
</dbReference>
<evidence type="ECO:0000256" key="7">
    <source>
        <dbReference type="ARBA" id="ARBA00023237"/>
    </source>
</evidence>
<reference evidence="13 14" key="1">
    <citation type="submission" date="2017-04" db="EMBL/GenBank/DDBJ databases">
        <title>Whole genome sequence of Bdellovibrio bacteriovorus strain SSB218315.</title>
        <authorList>
            <person name="Oyedara O."/>
            <person name="Rodriguez-Perez M.A."/>
        </authorList>
    </citation>
    <scope>NUCLEOTIDE SEQUENCE [LARGE SCALE GENOMIC DNA]</scope>
    <source>
        <strain evidence="13 14">SSB218315</strain>
    </source>
</reference>
<comment type="similarity">
    <text evidence="8 9">Belongs to the TonB-dependent receptor family.</text>
</comment>
<keyword evidence="4 8" id="KW-0812">Transmembrane</keyword>
<keyword evidence="13" id="KW-0675">Receptor</keyword>
<feature type="signal peptide" evidence="10">
    <location>
        <begin position="1"/>
        <end position="18"/>
    </location>
</feature>
<dbReference type="RefSeq" id="WP_088564009.1">
    <property type="nucleotide sequence ID" value="NZ_CP020946.1"/>
</dbReference>
<dbReference type="InterPro" id="IPR000531">
    <property type="entry name" value="Beta-barrel_TonB"/>
</dbReference>
<sequence>MKYSVLLACLFLGLAAHAQEAVPSFETVVEDVVFNTSNKVVIDEKTIKDSRAPNITSLLSSQANITVVSTPFQPNSIFIRGGDSGHVMIIVDGVPFYDASTVQRTFNLNSLDIKSVRRIEIIKGGQTVLYGGQALSGVIKIDTIPQEIKSQSSLQGQLGTQNFRDVTVGHTEALNDNNALVLRGHGAWRDAESPVLDSTETYSRNNWNAEGAYVWKGAVDGNLKALFLQDFNTSPTTDRTTNQVMDTEDLEMFTRQIGGSTYMKFNELPFEPRLALSMQNSLRTYEWPVVPVQNPTGTDQKYGANLRTARLDLTPYKSEKISVAAGLSYLYEDFTYRDKGVESVNTFSEQRGVFAKADYEFHPGFSLAVGGRVENWADQDAVSTYQIGLTVFEHTKLEVASGYKIPSLFQLYSSYGNPDLKAERAVQYSLMQEFEISESQSASITFFRSDFTDLIQISGSFPSIQYENVSKTETRGVDISYTIRPWTGGTFIATYGYQEPRNVDTGTWLLRRPLVNGSLKYIQNHDKHTAALELVGAGERMDNGAPISMTAYASTSIPGYVTANAAYSYQWNDNINVFTRLNNLTDHRYEETYSFYSEGFSGSLGAEYLF</sequence>
<gene>
    <name evidence="13" type="ORF">B9G79_01660</name>
</gene>
<dbReference type="GO" id="GO:0015344">
    <property type="term" value="F:siderophore uptake transmembrane transporter activity"/>
    <property type="evidence" value="ECO:0007669"/>
    <property type="project" value="TreeGrafter"/>
</dbReference>
<protein>
    <submittedName>
        <fullName evidence="13">Outer membrane receptor protein</fullName>
    </submittedName>
</protein>
<feature type="domain" description="TonB-dependent receptor plug" evidence="12">
    <location>
        <begin position="38"/>
        <end position="138"/>
    </location>
</feature>
<evidence type="ECO:0000256" key="10">
    <source>
        <dbReference type="SAM" id="SignalP"/>
    </source>
</evidence>
<evidence type="ECO:0000256" key="1">
    <source>
        <dbReference type="ARBA" id="ARBA00004571"/>
    </source>
</evidence>
<dbReference type="GO" id="GO:0044718">
    <property type="term" value="P:siderophore transmembrane transport"/>
    <property type="evidence" value="ECO:0007669"/>
    <property type="project" value="TreeGrafter"/>
</dbReference>
<evidence type="ECO:0000259" key="11">
    <source>
        <dbReference type="Pfam" id="PF00593"/>
    </source>
</evidence>
<evidence type="ECO:0000313" key="14">
    <source>
        <dbReference type="Proteomes" id="UP000197003"/>
    </source>
</evidence>
<keyword evidence="6 8" id="KW-0472">Membrane</keyword>
<name>A0A1Z3N4F9_BDEBC</name>
<keyword evidence="5 9" id="KW-0798">TonB box</keyword>
<dbReference type="SUPFAM" id="SSF56935">
    <property type="entry name" value="Porins"/>
    <property type="match status" value="1"/>
</dbReference>
<dbReference type="OrthoDB" id="9760333at2"/>
<evidence type="ECO:0000256" key="2">
    <source>
        <dbReference type="ARBA" id="ARBA00022448"/>
    </source>
</evidence>
<accession>A0A1Z3N4F9</accession>
<dbReference type="PROSITE" id="PS52016">
    <property type="entry name" value="TONB_DEPENDENT_REC_3"/>
    <property type="match status" value="1"/>
</dbReference>
<keyword evidence="7 8" id="KW-0998">Cell outer membrane</keyword>
<keyword evidence="2 8" id="KW-0813">Transport</keyword>
<evidence type="ECO:0000259" key="12">
    <source>
        <dbReference type="Pfam" id="PF07715"/>
    </source>
</evidence>